<dbReference type="AlphaFoldDB" id="K0KAA5"/>
<keyword evidence="1" id="KW-0805">Transcription regulation</keyword>
<keyword evidence="7" id="KW-1185">Reference proteome</keyword>
<dbReference type="BioCyc" id="SESP1179773:BN6_RS34905-MONOMER"/>
<dbReference type="InterPro" id="IPR020449">
    <property type="entry name" value="Tscrpt_reg_AraC-type_HTH"/>
</dbReference>
<dbReference type="Gene3D" id="2.60.120.10">
    <property type="entry name" value="Jelly Rolls"/>
    <property type="match status" value="1"/>
</dbReference>
<dbReference type="Pfam" id="PF12852">
    <property type="entry name" value="Cupin_6"/>
    <property type="match status" value="1"/>
</dbReference>
<dbReference type="SUPFAM" id="SSF51215">
    <property type="entry name" value="Regulatory protein AraC"/>
    <property type="match status" value="1"/>
</dbReference>
<dbReference type="HOGENOM" id="CLU_000445_81_0_11"/>
<dbReference type="PATRIC" id="fig|1179773.3.peg.7303"/>
<protein>
    <submittedName>
        <fullName evidence="6">Transcriptional regulator, AraC family</fullName>
    </submittedName>
</protein>
<keyword evidence="4" id="KW-0804">Transcription</keyword>
<dbReference type="PRINTS" id="PR00032">
    <property type="entry name" value="HTHARAC"/>
</dbReference>
<dbReference type="Proteomes" id="UP000006281">
    <property type="component" value="Chromosome"/>
</dbReference>
<dbReference type="eggNOG" id="COG2207">
    <property type="taxonomic scope" value="Bacteria"/>
</dbReference>
<gene>
    <name evidence="6" type="ordered locus">BN6_72280</name>
</gene>
<dbReference type="InterPro" id="IPR014710">
    <property type="entry name" value="RmlC-like_jellyroll"/>
</dbReference>
<dbReference type="SUPFAM" id="SSF46689">
    <property type="entry name" value="Homeodomain-like"/>
    <property type="match status" value="2"/>
</dbReference>
<name>K0KAA5_SACES</name>
<evidence type="ECO:0000256" key="4">
    <source>
        <dbReference type="ARBA" id="ARBA00023163"/>
    </source>
</evidence>
<evidence type="ECO:0000256" key="1">
    <source>
        <dbReference type="ARBA" id="ARBA00023015"/>
    </source>
</evidence>
<evidence type="ECO:0000313" key="6">
    <source>
        <dbReference type="EMBL" id="CCH34462.1"/>
    </source>
</evidence>
<dbReference type="InterPro" id="IPR032783">
    <property type="entry name" value="AraC_lig"/>
</dbReference>
<dbReference type="PROSITE" id="PS00041">
    <property type="entry name" value="HTH_ARAC_FAMILY_1"/>
    <property type="match status" value="1"/>
</dbReference>
<dbReference type="Gene3D" id="1.10.10.60">
    <property type="entry name" value="Homeodomain-like"/>
    <property type="match status" value="2"/>
</dbReference>
<dbReference type="InterPro" id="IPR009057">
    <property type="entry name" value="Homeodomain-like_sf"/>
</dbReference>
<dbReference type="PANTHER" id="PTHR46796:SF7">
    <property type="entry name" value="ARAC FAMILY TRANSCRIPTIONAL REGULATOR"/>
    <property type="match status" value="1"/>
</dbReference>
<dbReference type="GO" id="GO:0003700">
    <property type="term" value="F:DNA-binding transcription factor activity"/>
    <property type="evidence" value="ECO:0007669"/>
    <property type="project" value="InterPro"/>
</dbReference>
<sequence length="350" mass="38390">MHAAQSRNPAPRRAMAGAPGFVAVRPPPWTVWRGRCEHRRMTRPFPPSQDQLGEALHLLRLTGTLYCRAELTAPWGISVPALDGFMTFGIVTAGTCSWEVDGAAPLTLGPGNLVLIPHGTPHRVRSAAGVPVAELFGLPVERIGDRYEVLRHGGGGTAAQVTYGVVRFDHVAAKRLVAQLPLVLRVDAWDDDWLHSTLRLIAREAAEPRAGGETVITRLADVLVVQAIRTWLDTAAEARVGWLAALRDVHVGRALTALHRFPEREWTVAGLAREAGMSRSVFAGRFTELVGEPAMRYLTRWRMQQAQEHLRHTTETVGAVAHRFGYQSEASFSRAYKRTFGVSPGTARSS</sequence>
<dbReference type="eggNOG" id="COG1917">
    <property type="taxonomic scope" value="Bacteria"/>
</dbReference>
<dbReference type="GO" id="GO:0043565">
    <property type="term" value="F:sequence-specific DNA binding"/>
    <property type="evidence" value="ECO:0007669"/>
    <property type="project" value="InterPro"/>
</dbReference>
<feature type="domain" description="HTH araC/xylS-type" evidence="5">
    <location>
        <begin position="252"/>
        <end position="350"/>
    </location>
</feature>
<dbReference type="EMBL" id="HE804045">
    <property type="protein sequence ID" value="CCH34462.1"/>
    <property type="molecule type" value="Genomic_DNA"/>
</dbReference>
<dbReference type="PROSITE" id="PS01124">
    <property type="entry name" value="HTH_ARAC_FAMILY_2"/>
    <property type="match status" value="1"/>
</dbReference>
<dbReference type="InterPro" id="IPR018060">
    <property type="entry name" value="HTH_AraC"/>
</dbReference>
<keyword evidence="2" id="KW-0238">DNA-binding</keyword>
<dbReference type="InterPro" id="IPR018062">
    <property type="entry name" value="HTH_AraC-typ_CS"/>
</dbReference>
<evidence type="ECO:0000256" key="3">
    <source>
        <dbReference type="ARBA" id="ARBA00023159"/>
    </source>
</evidence>
<dbReference type="InterPro" id="IPR050204">
    <property type="entry name" value="AraC_XylS_family_regulators"/>
</dbReference>
<proteinExistence type="predicted"/>
<dbReference type="Pfam" id="PF12833">
    <property type="entry name" value="HTH_18"/>
    <property type="match status" value="1"/>
</dbReference>
<evidence type="ECO:0000313" key="7">
    <source>
        <dbReference type="Proteomes" id="UP000006281"/>
    </source>
</evidence>
<evidence type="ECO:0000259" key="5">
    <source>
        <dbReference type="PROSITE" id="PS01124"/>
    </source>
</evidence>
<organism evidence="6 7">
    <name type="scientific">Saccharothrix espanaensis (strain ATCC 51144 / DSM 44229 / JCM 9112 / NBRC 15066 / NRRL 15764)</name>
    <dbReference type="NCBI Taxonomy" id="1179773"/>
    <lineage>
        <taxon>Bacteria</taxon>
        <taxon>Bacillati</taxon>
        <taxon>Actinomycetota</taxon>
        <taxon>Actinomycetes</taxon>
        <taxon>Pseudonocardiales</taxon>
        <taxon>Pseudonocardiaceae</taxon>
        <taxon>Saccharothrix</taxon>
    </lineage>
</organism>
<dbReference type="SMART" id="SM00342">
    <property type="entry name" value="HTH_ARAC"/>
    <property type="match status" value="1"/>
</dbReference>
<accession>K0KAA5</accession>
<dbReference type="InterPro" id="IPR037923">
    <property type="entry name" value="HTH-like"/>
</dbReference>
<evidence type="ECO:0000256" key="2">
    <source>
        <dbReference type="ARBA" id="ARBA00023125"/>
    </source>
</evidence>
<keyword evidence="3" id="KW-0010">Activator</keyword>
<dbReference type="PANTHER" id="PTHR46796">
    <property type="entry name" value="HTH-TYPE TRANSCRIPTIONAL ACTIVATOR RHAS-RELATED"/>
    <property type="match status" value="1"/>
</dbReference>
<dbReference type="KEGG" id="sesp:BN6_72280"/>
<reference evidence="6 7" key="1">
    <citation type="journal article" date="2012" name="BMC Genomics">
        <title>Complete genome sequence of Saccharothrix espanaensis DSM 44229T and comparison to the other completely sequenced Pseudonocardiaceae.</title>
        <authorList>
            <person name="Strobel T."/>
            <person name="Al-Dilaimi A."/>
            <person name="Blom J."/>
            <person name="Gessner A."/>
            <person name="Kalinowski J."/>
            <person name="Luzhetska M."/>
            <person name="Puhler A."/>
            <person name="Szczepanowski R."/>
            <person name="Bechthold A."/>
            <person name="Ruckert C."/>
        </authorList>
    </citation>
    <scope>NUCLEOTIDE SEQUENCE [LARGE SCALE GENOMIC DNA]</scope>
    <source>
        <strain evidence="7">ATCC 51144 / DSM 44229 / JCM 9112 / NBRC 15066 / NRRL 15764</strain>
    </source>
</reference>
<dbReference type="STRING" id="1179773.BN6_72280"/>